<evidence type="ECO:0000313" key="4">
    <source>
        <dbReference type="Proteomes" id="UP000824219"/>
    </source>
</evidence>
<keyword evidence="4" id="KW-1185">Reference proteome</keyword>
<dbReference type="Pfam" id="PF00651">
    <property type="entry name" value="BTB"/>
    <property type="match status" value="1"/>
</dbReference>
<accession>A0A9D3NPC3</accession>
<dbReference type="Proteomes" id="UP000824219">
    <property type="component" value="Linkage Group LG11"/>
</dbReference>
<protein>
    <recommendedName>
        <fullName evidence="2">BTB domain-containing protein</fullName>
    </recommendedName>
</protein>
<dbReference type="InterPro" id="IPR000210">
    <property type="entry name" value="BTB/POZ_dom"/>
</dbReference>
<sequence length="207" mass="24090">MNYHHYSKEPCDAIIEAGGVYFPVHQQTMLDLSPTFFSDLFSKGPTEFSVYTVHNVAVNIMRSIIQYAYSKQINITRRNMKDLLAVAEYLYVGDIVQLCKQLPEKQHCEEDSCEMTESPTTHFWPDVPPWERSLLYKLEEFEKLTAVHTKGLENVENEEQEQQLEKQKNTPVPKSARRPTRDAVMAESETPKVTTPISRTRRTRLRH</sequence>
<evidence type="ECO:0000256" key="1">
    <source>
        <dbReference type="SAM" id="MobiDB-lite"/>
    </source>
</evidence>
<dbReference type="PANTHER" id="PTHR46105">
    <property type="entry name" value="AGAP004733-PA"/>
    <property type="match status" value="1"/>
</dbReference>
<gene>
    <name evidence="3" type="ORF">KOW79_010019</name>
</gene>
<evidence type="ECO:0000259" key="2">
    <source>
        <dbReference type="PROSITE" id="PS50097"/>
    </source>
</evidence>
<dbReference type="PANTHER" id="PTHR46105:SF28">
    <property type="entry name" value="ZINC FINGER PROTEIN 37-LIKE"/>
    <property type="match status" value="1"/>
</dbReference>
<proteinExistence type="predicted"/>
<dbReference type="GO" id="GO:0000978">
    <property type="term" value="F:RNA polymerase II cis-regulatory region sequence-specific DNA binding"/>
    <property type="evidence" value="ECO:0007669"/>
    <property type="project" value="TreeGrafter"/>
</dbReference>
<organism evidence="3 4">
    <name type="scientific">Hemibagrus wyckioides</name>
    <dbReference type="NCBI Taxonomy" id="337641"/>
    <lineage>
        <taxon>Eukaryota</taxon>
        <taxon>Metazoa</taxon>
        <taxon>Chordata</taxon>
        <taxon>Craniata</taxon>
        <taxon>Vertebrata</taxon>
        <taxon>Euteleostomi</taxon>
        <taxon>Actinopterygii</taxon>
        <taxon>Neopterygii</taxon>
        <taxon>Teleostei</taxon>
        <taxon>Ostariophysi</taxon>
        <taxon>Siluriformes</taxon>
        <taxon>Bagridae</taxon>
        <taxon>Hemibagrus</taxon>
    </lineage>
</organism>
<comment type="caution">
    <text evidence="3">The sequence shown here is derived from an EMBL/GenBank/DDBJ whole genome shotgun (WGS) entry which is preliminary data.</text>
</comment>
<dbReference type="SUPFAM" id="SSF54695">
    <property type="entry name" value="POZ domain"/>
    <property type="match status" value="1"/>
</dbReference>
<dbReference type="Gene3D" id="3.30.710.10">
    <property type="entry name" value="Potassium Channel Kv1.1, Chain A"/>
    <property type="match status" value="1"/>
</dbReference>
<reference evidence="3 4" key="1">
    <citation type="submission" date="2021-06" db="EMBL/GenBank/DDBJ databases">
        <title>Chromosome-level genome assembly of the red-tail catfish (Hemibagrus wyckioides).</title>
        <authorList>
            <person name="Shao F."/>
        </authorList>
    </citation>
    <scope>NUCLEOTIDE SEQUENCE [LARGE SCALE GENOMIC DNA]</scope>
    <source>
        <strain evidence="3">EC202008001</strain>
        <tissue evidence="3">Blood</tissue>
    </source>
</reference>
<evidence type="ECO:0000313" key="3">
    <source>
        <dbReference type="EMBL" id="KAG7326618.1"/>
    </source>
</evidence>
<dbReference type="InterPro" id="IPR050457">
    <property type="entry name" value="ZnFinger_BTB_dom_contain"/>
</dbReference>
<dbReference type="AlphaFoldDB" id="A0A9D3NPC3"/>
<dbReference type="InterPro" id="IPR011333">
    <property type="entry name" value="SKP1/BTB/POZ_sf"/>
</dbReference>
<feature type="region of interest" description="Disordered" evidence="1">
    <location>
        <begin position="153"/>
        <end position="207"/>
    </location>
</feature>
<dbReference type="EMBL" id="JAHKSW010000011">
    <property type="protein sequence ID" value="KAG7326618.1"/>
    <property type="molecule type" value="Genomic_DNA"/>
</dbReference>
<dbReference type="GO" id="GO:0000981">
    <property type="term" value="F:DNA-binding transcription factor activity, RNA polymerase II-specific"/>
    <property type="evidence" value="ECO:0007669"/>
    <property type="project" value="TreeGrafter"/>
</dbReference>
<dbReference type="PROSITE" id="PS50097">
    <property type="entry name" value="BTB"/>
    <property type="match status" value="1"/>
</dbReference>
<dbReference type="OrthoDB" id="8953997at2759"/>
<dbReference type="SMART" id="SM00225">
    <property type="entry name" value="BTB"/>
    <property type="match status" value="1"/>
</dbReference>
<name>A0A9D3NPC3_9TELE</name>
<feature type="domain" description="BTB" evidence="2">
    <location>
        <begin position="11"/>
        <end position="77"/>
    </location>
</feature>